<evidence type="ECO:0000313" key="1">
    <source>
        <dbReference type="EMBL" id="HIU21972.1"/>
    </source>
</evidence>
<evidence type="ECO:0000313" key="2">
    <source>
        <dbReference type="Proteomes" id="UP000824087"/>
    </source>
</evidence>
<reference evidence="1" key="2">
    <citation type="journal article" date="2021" name="PeerJ">
        <title>Extensive microbial diversity within the chicken gut microbiome revealed by metagenomics and culture.</title>
        <authorList>
            <person name="Gilroy R."/>
            <person name="Ravi A."/>
            <person name="Getino M."/>
            <person name="Pursley I."/>
            <person name="Horton D.L."/>
            <person name="Alikhan N.F."/>
            <person name="Baker D."/>
            <person name="Gharbi K."/>
            <person name="Hall N."/>
            <person name="Watson M."/>
            <person name="Adriaenssens E.M."/>
            <person name="Foster-Nyarko E."/>
            <person name="Jarju S."/>
            <person name="Secka A."/>
            <person name="Antonio M."/>
            <person name="Oren A."/>
            <person name="Chaudhuri R.R."/>
            <person name="La Ragione R."/>
            <person name="Hildebrand F."/>
            <person name="Pallen M.J."/>
        </authorList>
    </citation>
    <scope>NUCLEOTIDE SEQUENCE</scope>
    <source>
        <strain evidence="1">CHK197-8231</strain>
    </source>
</reference>
<dbReference type="PROSITE" id="PS51257">
    <property type="entry name" value="PROKAR_LIPOPROTEIN"/>
    <property type="match status" value="1"/>
</dbReference>
<organism evidence="1 2">
    <name type="scientific">Candidatus Fimihabitans intestinipullorum</name>
    <dbReference type="NCBI Taxonomy" id="2840820"/>
    <lineage>
        <taxon>Bacteria</taxon>
        <taxon>Bacillati</taxon>
        <taxon>Mycoplasmatota</taxon>
        <taxon>Mycoplasmatota incertae sedis</taxon>
        <taxon>Candidatus Fimihabitans</taxon>
    </lineage>
</organism>
<proteinExistence type="predicted"/>
<accession>A0A9D1HTY7</accession>
<dbReference type="EMBL" id="DVML01000002">
    <property type="protein sequence ID" value="HIU21972.1"/>
    <property type="molecule type" value="Genomic_DNA"/>
</dbReference>
<protein>
    <submittedName>
        <fullName evidence="1">Uncharacterized protein</fullName>
    </submittedName>
</protein>
<comment type="caution">
    <text evidence="1">The sequence shown here is derived from an EMBL/GenBank/DDBJ whole genome shotgun (WGS) entry which is preliminary data.</text>
</comment>
<sequence length="239" mass="28323">MKKLLLIFLSIFLFTGCFIHRLSISQKDVSSIAYDEDTIQKEDYQEILEILNKIDFHEVKEEESSMHQLLIHTKNEIFQLQISEANTIHYKKDQKIYISKETNEVKKLVKVMEKLTKKYRDTSFLNINMQNTLDSKENDFIVRIDKEDQYIKLTSSEGIRNFKIHRLDYFDDQYHDVDLLYEKNVISPDEAVYIRIKIPEKIGTIKISFETKNGYIYTAIPTLSDDKNKLNLHESITPK</sequence>
<gene>
    <name evidence="1" type="ORF">IAD49_00100</name>
</gene>
<reference evidence="1" key="1">
    <citation type="submission" date="2020-10" db="EMBL/GenBank/DDBJ databases">
        <authorList>
            <person name="Gilroy R."/>
        </authorList>
    </citation>
    <scope>NUCLEOTIDE SEQUENCE</scope>
    <source>
        <strain evidence="1">CHK197-8231</strain>
    </source>
</reference>
<dbReference type="AlphaFoldDB" id="A0A9D1HTY7"/>
<dbReference type="Proteomes" id="UP000824087">
    <property type="component" value="Unassembled WGS sequence"/>
</dbReference>
<name>A0A9D1HTY7_9BACT</name>